<dbReference type="Proteomes" id="UP001138757">
    <property type="component" value="Unassembled WGS sequence"/>
</dbReference>
<dbReference type="PROSITE" id="PS51819">
    <property type="entry name" value="VOC"/>
    <property type="match status" value="1"/>
</dbReference>
<evidence type="ECO:0000259" key="3">
    <source>
        <dbReference type="PROSITE" id="PS51819"/>
    </source>
</evidence>
<reference evidence="4" key="1">
    <citation type="submission" date="2021-05" db="EMBL/GenBank/DDBJ databases">
        <title>Genome of Sphingobium sp. strain.</title>
        <authorList>
            <person name="Fan R."/>
        </authorList>
    </citation>
    <scope>NUCLEOTIDE SEQUENCE</scope>
    <source>
        <strain evidence="4">H33</strain>
    </source>
</reference>
<dbReference type="Pfam" id="PF00903">
    <property type="entry name" value="Glyoxalase"/>
    <property type="match status" value="1"/>
</dbReference>
<dbReference type="Gene3D" id="3.10.180.10">
    <property type="entry name" value="2,3-Dihydroxybiphenyl 1,2-Dioxygenase, domain 1"/>
    <property type="match status" value="1"/>
</dbReference>
<organism evidence="4 5">
    <name type="scientific">Sphingobium nicotianae</name>
    <dbReference type="NCBI Taxonomy" id="2782607"/>
    <lineage>
        <taxon>Bacteria</taxon>
        <taxon>Pseudomonadati</taxon>
        <taxon>Pseudomonadota</taxon>
        <taxon>Alphaproteobacteria</taxon>
        <taxon>Sphingomonadales</taxon>
        <taxon>Sphingomonadaceae</taxon>
        <taxon>Sphingobium</taxon>
    </lineage>
</organism>
<evidence type="ECO:0000313" key="4">
    <source>
        <dbReference type="EMBL" id="MBT2185796.1"/>
    </source>
</evidence>
<keyword evidence="1" id="KW-0479">Metal-binding</keyword>
<dbReference type="GO" id="GO:0046872">
    <property type="term" value="F:metal ion binding"/>
    <property type="evidence" value="ECO:0007669"/>
    <property type="project" value="UniProtKB-KW"/>
</dbReference>
<dbReference type="InterPro" id="IPR029068">
    <property type="entry name" value="Glyas_Bleomycin-R_OHBP_Dase"/>
</dbReference>
<keyword evidence="5" id="KW-1185">Reference proteome</keyword>
<dbReference type="AlphaFoldDB" id="A0A9X1D9I1"/>
<evidence type="ECO:0000256" key="2">
    <source>
        <dbReference type="SAM" id="SignalP"/>
    </source>
</evidence>
<protein>
    <submittedName>
        <fullName evidence="4">VOC family protein</fullName>
    </submittedName>
</protein>
<feature type="chain" id="PRO_5040785882" evidence="2">
    <location>
        <begin position="18"/>
        <end position="162"/>
    </location>
</feature>
<dbReference type="SUPFAM" id="SSF54593">
    <property type="entry name" value="Glyoxalase/Bleomycin resistance protein/Dihydroxybiphenyl dioxygenase"/>
    <property type="match status" value="1"/>
</dbReference>
<feature type="domain" description="VOC" evidence="3">
    <location>
        <begin position="25"/>
        <end position="156"/>
    </location>
</feature>
<dbReference type="InterPro" id="IPR051785">
    <property type="entry name" value="MMCE/EMCE_epimerase"/>
</dbReference>
<keyword evidence="2" id="KW-0732">Signal</keyword>
<evidence type="ECO:0000256" key="1">
    <source>
        <dbReference type="ARBA" id="ARBA00022723"/>
    </source>
</evidence>
<dbReference type="GO" id="GO:0046491">
    <property type="term" value="P:L-methylmalonyl-CoA metabolic process"/>
    <property type="evidence" value="ECO:0007669"/>
    <property type="project" value="TreeGrafter"/>
</dbReference>
<dbReference type="InterPro" id="IPR004360">
    <property type="entry name" value="Glyas_Fos-R_dOase_dom"/>
</dbReference>
<feature type="signal peptide" evidence="2">
    <location>
        <begin position="1"/>
        <end position="17"/>
    </location>
</feature>
<gene>
    <name evidence="4" type="ORF">KK488_02430</name>
</gene>
<name>A0A9X1D9I1_9SPHN</name>
<dbReference type="EMBL" id="JAHGAW010000001">
    <property type="protein sequence ID" value="MBT2185796.1"/>
    <property type="molecule type" value="Genomic_DNA"/>
</dbReference>
<evidence type="ECO:0000313" key="5">
    <source>
        <dbReference type="Proteomes" id="UP001138757"/>
    </source>
</evidence>
<comment type="caution">
    <text evidence="4">The sequence shown here is derived from an EMBL/GenBank/DDBJ whole genome shotgun (WGS) entry which is preliminary data.</text>
</comment>
<sequence length="162" mass="17100">MLIPLSLAFAVAPSAMAAEAPNPLSLAPFMVGLSVADIDKVSAWYVEKLGFKVTLDVPLGTTGGKLRWIEAGSQRIELMSLPDSKPGPERALPPDHAAVRGYTHLTLQVPDLDAAIATLAARGVKPALGPVPVGSLKVKVAFLRDPEGNMVELLQRASNRES</sequence>
<proteinExistence type="predicted"/>
<dbReference type="PANTHER" id="PTHR43048">
    <property type="entry name" value="METHYLMALONYL-COA EPIMERASE"/>
    <property type="match status" value="1"/>
</dbReference>
<dbReference type="GO" id="GO:0004493">
    <property type="term" value="F:methylmalonyl-CoA epimerase activity"/>
    <property type="evidence" value="ECO:0007669"/>
    <property type="project" value="TreeGrafter"/>
</dbReference>
<accession>A0A9X1D9I1</accession>
<dbReference type="PANTHER" id="PTHR43048:SF5">
    <property type="entry name" value="BLR5325 PROTEIN"/>
    <property type="match status" value="1"/>
</dbReference>
<dbReference type="InterPro" id="IPR037523">
    <property type="entry name" value="VOC_core"/>
</dbReference>